<dbReference type="Pfam" id="PF14322">
    <property type="entry name" value="SusD-like_3"/>
    <property type="match status" value="1"/>
</dbReference>
<dbReference type="Pfam" id="PF07980">
    <property type="entry name" value="SusD_RagB"/>
    <property type="match status" value="1"/>
</dbReference>
<evidence type="ECO:0000256" key="2">
    <source>
        <dbReference type="ARBA" id="ARBA00006275"/>
    </source>
</evidence>
<evidence type="ECO:0000313" key="8">
    <source>
        <dbReference type="EMBL" id="BDD09964.1"/>
    </source>
</evidence>
<sequence>MLAVLLALSVSSCNDWLKLEPQNDITVEDFWKSKTDIRTALNSGYIQLRSQVNTLFLWGDIRSDFVVQGPSDEDFSTPYYRILNLEILDNNEVLKWGGIYKVVNYANTVIKYAPDVRKTDLSLTKKELNAFLAEAYFQRALSYFYLVRTFKEVPLYLEPTDTDDVDIFLEKSDEETVLAQIRQDLEWAERYAPRGFDTGLEYNKGFATKAAVQALLADVYLWSEMYAECKVMCDKIINRSTFALMERDQWSRIFEEGNTHESIFEIQFDKGKNQQHNLYKLFGGSNGSNFFDPSFLVSPQVEDLYDANDIRGDLTIIDNSAQGSGLWVGKFYGGGKFSDRDANWIVYRYADILLMKAEALVHMGDFFAAQKELNKVRKRAGLGPKILAGDRNDAEDAILEERGLEFAFEGKRWFDLLRVGKRNNFERKSKLISVLTARVEPTEIPKWQSLLSDPMSLYLPIHIDELRSNLNLKQNPYYE</sequence>
<keyword evidence="9" id="KW-1185">Reference proteome</keyword>
<evidence type="ECO:0000259" key="6">
    <source>
        <dbReference type="Pfam" id="PF07980"/>
    </source>
</evidence>
<organism evidence="8 9">
    <name type="scientific">Fulvitalea axinellae</name>
    <dbReference type="NCBI Taxonomy" id="1182444"/>
    <lineage>
        <taxon>Bacteria</taxon>
        <taxon>Pseudomonadati</taxon>
        <taxon>Bacteroidota</taxon>
        <taxon>Cytophagia</taxon>
        <taxon>Cytophagales</taxon>
        <taxon>Persicobacteraceae</taxon>
        <taxon>Fulvitalea</taxon>
    </lineage>
</organism>
<feature type="domain" description="RagB/SusD" evidence="6">
    <location>
        <begin position="334"/>
        <end position="478"/>
    </location>
</feature>
<evidence type="ECO:0000256" key="4">
    <source>
        <dbReference type="ARBA" id="ARBA00023136"/>
    </source>
</evidence>
<evidence type="ECO:0000259" key="7">
    <source>
        <dbReference type="Pfam" id="PF14322"/>
    </source>
</evidence>
<dbReference type="Proteomes" id="UP001348817">
    <property type="component" value="Chromosome"/>
</dbReference>
<dbReference type="CDD" id="cd08977">
    <property type="entry name" value="SusD"/>
    <property type="match status" value="1"/>
</dbReference>
<dbReference type="InterPro" id="IPR011990">
    <property type="entry name" value="TPR-like_helical_dom_sf"/>
</dbReference>
<feature type="domain" description="SusD-like N-terminal" evidence="7">
    <location>
        <begin position="73"/>
        <end position="221"/>
    </location>
</feature>
<dbReference type="InterPro" id="IPR012944">
    <property type="entry name" value="SusD_RagB_dom"/>
</dbReference>
<evidence type="ECO:0000313" key="9">
    <source>
        <dbReference type="Proteomes" id="UP001348817"/>
    </source>
</evidence>
<gene>
    <name evidence="8" type="ORF">FUAX_23960</name>
</gene>
<reference evidence="8 9" key="1">
    <citation type="submission" date="2021-12" db="EMBL/GenBank/DDBJ databases">
        <title>Genome sequencing of bacteria with rrn-lacking chromosome and rrn-plasmid.</title>
        <authorList>
            <person name="Anda M."/>
            <person name="Iwasaki W."/>
        </authorList>
    </citation>
    <scope>NUCLEOTIDE SEQUENCE [LARGE SCALE GENOMIC DNA]</scope>
    <source>
        <strain evidence="8 9">DSM 100852</strain>
    </source>
</reference>
<comment type="subcellular location">
    <subcellularLocation>
        <location evidence="1">Cell outer membrane</location>
    </subcellularLocation>
</comment>
<accession>A0AAU9D632</accession>
<evidence type="ECO:0000256" key="5">
    <source>
        <dbReference type="ARBA" id="ARBA00023237"/>
    </source>
</evidence>
<evidence type="ECO:0000256" key="1">
    <source>
        <dbReference type="ARBA" id="ARBA00004442"/>
    </source>
</evidence>
<name>A0AAU9D632_9BACT</name>
<proteinExistence type="inferred from homology"/>
<dbReference type="Gene3D" id="1.25.40.390">
    <property type="match status" value="1"/>
</dbReference>
<comment type="similarity">
    <text evidence="2">Belongs to the SusD family.</text>
</comment>
<dbReference type="GO" id="GO:0009279">
    <property type="term" value="C:cell outer membrane"/>
    <property type="evidence" value="ECO:0007669"/>
    <property type="project" value="UniProtKB-SubCell"/>
</dbReference>
<dbReference type="KEGG" id="fax:FUAX_23960"/>
<keyword evidence="4" id="KW-0472">Membrane</keyword>
<keyword evidence="3" id="KW-0732">Signal</keyword>
<protein>
    <submittedName>
        <fullName evidence="8">Membrane protein</fullName>
    </submittedName>
</protein>
<dbReference type="InterPro" id="IPR033985">
    <property type="entry name" value="SusD-like_N"/>
</dbReference>
<dbReference type="SUPFAM" id="SSF48452">
    <property type="entry name" value="TPR-like"/>
    <property type="match status" value="1"/>
</dbReference>
<dbReference type="EMBL" id="AP025314">
    <property type="protein sequence ID" value="BDD09964.1"/>
    <property type="molecule type" value="Genomic_DNA"/>
</dbReference>
<keyword evidence="5" id="KW-0998">Cell outer membrane</keyword>
<evidence type="ECO:0000256" key="3">
    <source>
        <dbReference type="ARBA" id="ARBA00022729"/>
    </source>
</evidence>
<dbReference type="AlphaFoldDB" id="A0AAU9D632"/>